<name>A0A7W9ET95_9SPHN</name>
<organism evidence="1 2">
    <name type="scientific">Sphingomonas aerophila</name>
    <dbReference type="NCBI Taxonomy" id="1344948"/>
    <lineage>
        <taxon>Bacteria</taxon>
        <taxon>Pseudomonadati</taxon>
        <taxon>Pseudomonadota</taxon>
        <taxon>Alphaproteobacteria</taxon>
        <taxon>Sphingomonadales</taxon>
        <taxon>Sphingomonadaceae</taxon>
        <taxon>Sphingomonas</taxon>
    </lineage>
</organism>
<proteinExistence type="predicted"/>
<keyword evidence="2" id="KW-1185">Reference proteome</keyword>
<comment type="caution">
    <text evidence="1">The sequence shown here is derived from an EMBL/GenBank/DDBJ whole genome shotgun (WGS) entry which is preliminary data.</text>
</comment>
<evidence type="ECO:0000313" key="1">
    <source>
        <dbReference type="EMBL" id="MBB5713931.1"/>
    </source>
</evidence>
<accession>A0A7W9ET95</accession>
<dbReference type="EMBL" id="JACIJK010000002">
    <property type="protein sequence ID" value="MBB5713931.1"/>
    <property type="molecule type" value="Genomic_DNA"/>
</dbReference>
<dbReference type="AlphaFoldDB" id="A0A7W9ET95"/>
<evidence type="ECO:0000313" key="2">
    <source>
        <dbReference type="Proteomes" id="UP000546200"/>
    </source>
</evidence>
<protein>
    <submittedName>
        <fullName evidence="1">Uncharacterized protein</fullName>
    </submittedName>
</protein>
<sequence>MDNRSALTAVRGHGGAAGLLARLIDTDGTARHPWYSVLVNQRPRRDLADAVHAICILYGHHPGMADEAIGRAAMPGAHDWFAAVGEGFALERAYLAQLTAAAGPLPSTPGHASAHATITAQAHALTMLALSDRGGCAVGAVAALVGDWYAIRLVLDAAAERFGIPHQPSALPDPDTTARLIAELGATPACERAIGFGAQQLLAQHRGLWSLLEARASARKD</sequence>
<dbReference type="Pfam" id="PF22391">
    <property type="entry name" value="DUF6975"/>
    <property type="match status" value="1"/>
</dbReference>
<dbReference type="RefSeq" id="WP_184054792.1">
    <property type="nucleotide sequence ID" value="NZ_JACIJK010000002.1"/>
</dbReference>
<gene>
    <name evidence="1" type="ORF">FHS94_000754</name>
</gene>
<dbReference type="Proteomes" id="UP000546200">
    <property type="component" value="Unassembled WGS sequence"/>
</dbReference>
<reference evidence="1 2" key="1">
    <citation type="submission" date="2020-08" db="EMBL/GenBank/DDBJ databases">
        <title>Genomic Encyclopedia of Type Strains, Phase IV (KMG-IV): sequencing the most valuable type-strain genomes for metagenomic binning, comparative biology and taxonomic classification.</title>
        <authorList>
            <person name="Goeker M."/>
        </authorList>
    </citation>
    <scope>NUCLEOTIDE SEQUENCE [LARGE SCALE GENOMIC DNA]</scope>
    <source>
        <strain evidence="1 2">DSM 100044</strain>
    </source>
</reference>
<dbReference type="InterPro" id="IPR054248">
    <property type="entry name" value="DUF6975"/>
</dbReference>